<keyword evidence="3" id="KW-1185">Reference proteome</keyword>
<comment type="caution">
    <text evidence="2">The sequence shown here is derived from an EMBL/GenBank/DDBJ whole genome shotgun (WGS) entry which is preliminary data.</text>
</comment>
<dbReference type="PROSITE" id="PS51318">
    <property type="entry name" value="TAT"/>
    <property type="match status" value="1"/>
</dbReference>
<name>A0A852UW15_9ACTN</name>
<accession>A0A852UW15</accession>
<feature type="compositionally biased region" description="Low complexity" evidence="1">
    <location>
        <begin position="102"/>
        <end position="143"/>
    </location>
</feature>
<reference evidence="2 3" key="1">
    <citation type="submission" date="2020-07" db="EMBL/GenBank/DDBJ databases">
        <title>Sequencing the genomes of 1000 actinobacteria strains.</title>
        <authorList>
            <person name="Klenk H.-P."/>
        </authorList>
    </citation>
    <scope>NUCLEOTIDE SEQUENCE [LARGE SCALE GENOMIC DNA]</scope>
    <source>
        <strain evidence="2 3">DSM 45763</strain>
    </source>
</reference>
<dbReference type="AlphaFoldDB" id="A0A852UW15"/>
<evidence type="ECO:0000313" key="2">
    <source>
        <dbReference type="EMBL" id="NYF39264.1"/>
    </source>
</evidence>
<gene>
    <name evidence="2" type="ORF">HDA43_001423</name>
</gene>
<protein>
    <submittedName>
        <fullName evidence="2">Uncharacterized protein</fullName>
    </submittedName>
</protein>
<evidence type="ECO:0000256" key="1">
    <source>
        <dbReference type="SAM" id="MobiDB-lite"/>
    </source>
</evidence>
<evidence type="ECO:0000313" key="3">
    <source>
        <dbReference type="Proteomes" id="UP000576393"/>
    </source>
</evidence>
<organism evidence="2 3">
    <name type="scientific">Streptosporangium sandarakinum</name>
    <dbReference type="NCBI Taxonomy" id="1260955"/>
    <lineage>
        <taxon>Bacteria</taxon>
        <taxon>Bacillati</taxon>
        <taxon>Actinomycetota</taxon>
        <taxon>Actinomycetes</taxon>
        <taxon>Streptosporangiales</taxon>
        <taxon>Streptosporangiaceae</taxon>
        <taxon>Streptosporangium</taxon>
    </lineage>
</organism>
<dbReference type="EMBL" id="JACCCO010000001">
    <property type="protein sequence ID" value="NYF39264.1"/>
    <property type="molecule type" value="Genomic_DNA"/>
</dbReference>
<feature type="region of interest" description="Disordered" evidence="1">
    <location>
        <begin position="99"/>
        <end position="160"/>
    </location>
</feature>
<dbReference type="InterPro" id="IPR006311">
    <property type="entry name" value="TAT_signal"/>
</dbReference>
<feature type="compositionally biased region" description="Basic and acidic residues" evidence="1">
    <location>
        <begin position="144"/>
        <end position="157"/>
    </location>
</feature>
<dbReference type="Proteomes" id="UP000576393">
    <property type="component" value="Unassembled WGS sequence"/>
</dbReference>
<proteinExistence type="predicted"/>
<sequence>MRQQLTRNRRSSVRFLSRRDLLRDTAVGAAAATVAATVGGCAAEKPEHQRAEPPDPDTVLLRQLIADKERIIGLYASAPSAKLLPFKRRHEAHLAELRRRLPPAARGARASATPGPSGGAAAPSAPSASGTPAPEPRASLRSLRAAERKAADSRPRQVEGASPALAQLVASIGACEAAHAVALARPL</sequence>